<name>A0A9D4IG45_DREPO</name>
<organism evidence="2 3">
    <name type="scientific">Dreissena polymorpha</name>
    <name type="common">Zebra mussel</name>
    <name type="synonym">Mytilus polymorpha</name>
    <dbReference type="NCBI Taxonomy" id="45954"/>
    <lineage>
        <taxon>Eukaryota</taxon>
        <taxon>Metazoa</taxon>
        <taxon>Spiralia</taxon>
        <taxon>Lophotrochozoa</taxon>
        <taxon>Mollusca</taxon>
        <taxon>Bivalvia</taxon>
        <taxon>Autobranchia</taxon>
        <taxon>Heteroconchia</taxon>
        <taxon>Euheterodonta</taxon>
        <taxon>Imparidentia</taxon>
        <taxon>Neoheterodontei</taxon>
        <taxon>Myida</taxon>
        <taxon>Dreissenoidea</taxon>
        <taxon>Dreissenidae</taxon>
        <taxon>Dreissena</taxon>
    </lineage>
</organism>
<dbReference type="AlphaFoldDB" id="A0A9D4IG45"/>
<sequence>MVYYYHPHTGRFEQSTRSSVRASTVGPVSRSYADDYLYVPRTTYHHHPYDTTGNEYSTHSEINRELILSTAAMDDNYDITARSRARDRDVIAAANRAVAGSEGHSSARAAVAHMRTMRGRSVPPGPPKVTRTEAALLASKVESLMPERKRRPKSVYAQARLRALERERRGSGEKEVVAGFIEDTSNLHAHRPVRGSTYYKAHWDADGNVKKPNIMSMERRLDALISPDDLLILPRSLGGVKAQLRDVKDRMDRHRQLMDRYLVTDKGLSSDDMKVLMSIKAALAARQSEPASQNEAKQSSTTVKKSRQ</sequence>
<protein>
    <submittedName>
        <fullName evidence="2">Uncharacterized protein</fullName>
    </submittedName>
</protein>
<feature type="compositionally biased region" description="Polar residues" evidence="1">
    <location>
        <begin position="289"/>
        <end position="308"/>
    </location>
</feature>
<evidence type="ECO:0000313" key="2">
    <source>
        <dbReference type="EMBL" id="KAH3772745.1"/>
    </source>
</evidence>
<gene>
    <name evidence="2" type="ORF">DPMN_174090</name>
</gene>
<keyword evidence="3" id="KW-1185">Reference proteome</keyword>
<dbReference type="Proteomes" id="UP000828390">
    <property type="component" value="Unassembled WGS sequence"/>
</dbReference>
<evidence type="ECO:0000313" key="3">
    <source>
        <dbReference type="Proteomes" id="UP000828390"/>
    </source>
</evidence>
<evidence type="ECO:0000256" key="1">
    <source>
        <dbReference type="SAM" id="MobiDB-lite"/>
    </source>
</evidence>
<accession>A0A9D4IG45</accession>
<feature type="region of interest" description="Disordered" evidence="1">
    <location>
        <begin position="284"/>
        <end position="308"/>
    </location>
</feature>
<dbReference type="EMBL" id="JAIWYP010000009">
    <property type="protein sequence ID" value="KAH3772745.1"/>
    <property type="molecule type" value="Genomic_DNA"/>
</dbReference>
<reference evidence="2" key="2">
    <citation type="submission" date="2020-11" db="EMBL/GenBank/DDBJ databases">
        <authorList>
            <person name="McCartney M.A."/>
            <person name="Auch B."/>
            <person name="Kono T."/>
            <person name="Mallez S."/>
            <person name="Becker A."/>
            <person name="Gohl D.M."/>
            <person name="Silverstein K.A.T."/>
            <person name="Koren S."/>
            <person name="Bechman K.B."/>
            <person name="Herman A."/>
            <person name="Abrahante J.E."/>
            <person name="Garbe J."/>
        </authorList>
    </citation>
    <scope>NUCLEOTIDE SEQUENCE</scope>
    <source>
        <strain evidence="2">Duluth1</strain>
        <tissue evidence="2">Whole animal</tissue>
    </source>
</reference>
<comment type="caution">
    <text evidence="2">The sequence shown here is derived from an EMBL/GenBank/DDBJ whole genome shotgun (WGS) entry which is preliminary data.</text>
</comment>
<proteinExistence type="predicted"/>
<reference evidence="2" key="1">
    <citation type="journal article" date="2019" name="bioRxiv">
        <title>The Genome of the Zebra Mussel, Dreissena polymorpha: A Resource for Invasive Species Research.</title>
        <authorList>
            <person name="McCartney M.A."/>
            <person name="Auch B."/>
            <person name="Kono T."/>
            <person name="Mallez S."/>
            <person name="Zhang Y."/>
            <person name="Obille A."/>
            <person name="Becker A."/>
            <person name="Abrahante J.E."/>
            <person name="Garbe J."/>
            <person name="Badalamenti J.P."/>
            <person name="Herman A."/>
            <person name="Mangelson H."/>
            <person name="Liachko I."/>
            <person name="Sullivan S."/>
            <person name="Sone E.D."/>
            <person name="Koren S."/>
            <person name="Silverstein K.A.T."/>
            <person name="Beckman K.B."/>
            <person name="Gohl D.M."/>
        </authorList>
    </citation>
    <scope>NUCLEOTIDE SEQUENCE</scope>
    <source>
        <strain evidence="2">Duluth1</strain>
        <tissue evidence="2">Whole animal</tissue>
    </source>
</reference>